<dbReference type="GO" id="GO:1990281">
    <property type="term" value="C:efflux pump complex"/>
    <property type="evidence" value="ECO:0007669"/>
    <property type="project" value="TreeGrafter"/>
</dbReference>
<dbReference type="NCBIfam" id="TIGR01730">
    <property type="entry name" value="RND_mfp"/>
    <property type="match status" value="1"/>
</dbReference>
<accession>A0A2K8UAP2</accession>
<evidence type="ECO:0000259" key="5">
    <source>
        <dbReference type="Pfam" id="PF25954"/>
    </source>
</evidence>
<keyword evidence="8" id="KW-1185">Reference proteome</keyword>
<dbReference type="Proteomes" id="UP000232638">
    <property type="component" value="Chromosome"/>
</dbReference>
<dbReference type="Pfam" id="PF25967">
    <property type="entry name" value="RND-MFP_C"/>
    <property type="match status" value="1"/>
</dbReference>
<evidence type="ECO:0000313" key="8">
    <source>
        <dbReference type="Proteomes" id="UP000232638"/>
    </source>
</evidence>
<comment type="similarity">
    <text evidence="1">Belongs to the membrane fusion protein (MFP) (TC 8.A.1) family.</text>
</comment>
<dbReference type="PANTHER" id="PTHR30469:SF38">
    <property type="entry name" value="HLYD FAMILY SECRETION PROTEIN"/>
    <property type="match status" value="1"/>
</dbReference>
<evidence type="ECO:0000313" key="7">
    <source>
        <dbReference type="EMBL" id="AUB82658.1"/>
    </source>
</evidence>
<protein>
    <submittedName>
        <fullName evidence="7">Efflux transporter periplasmic adaptor subunit</fullName>
    </submittedName>
</protein>
<dbReference type="Pfam" id="PF25954">
    <property type="entry name" value="Beta-barrel_RND_2"/>
    <property type="match status" value="1"/>
</dbReference>
<dbReference type="GO" id="GO:0015562">
    <property type="term" value="F:efflux transmembrane transporter activity"/>
    <property type="evidence" value="ECO:0007669"/>
    <property type="project" value="TreeGrafter"/>
</dbReference>
<dbReference type="OrthoDB" id="1185083at2"/>
<reference evidence="7 8" key="1">
    <citation type="submission" date="2017-03" db="EMBL/GenBank/DDBJ databases">
        <title>Complete genome sequence of Candidatus 'Thiodictyon syntrophicum' sp. nov. strain Cad16T, a photolithoautotroph purple sulfur bacterium isolated from an alpine meromictic lake.</title>
        <authorList>
            <person name="Luedin S.M."/>
            <person name="Pothier J.F."/>
            <person name="Danza F."/>
            <person name="Storelli N."/>
            <person name="Wittwer M."/>
            <person name="Tonolla M."/>
        </authorList>
    </citation>
    <scope>NUCLEOTIDE SEQUENCE [LARGE SCALE GENOMIC DNA]</scope>
    <source>
        <strain evidence="7 8">Cad16T</strain>
    </source>
</reference>
<dbReference type="Gene3D" id="2.40.30.170">
    <property type="match status" value="1"/>
</dbReference>
<evidence type="ECO:0000259" key="6">
    <source>
        <dbReference type="Pfam" id="PF25967"/>
    </source>
</evidence>
<dbReference type="Gene3D" id="2.40.420.20">
    <property type="match status" value="1"/>
</dbReference>
<feature type="domain" description="Multidrug resistance protein MdtA-like alpha-helical hairpin" evidence="4">
    <location>
        <begin position="135"/>
        <end position="204"/>
    </location>
</feature>
<dbReference type="Pfam" id="PF25876">
    <property type="entry name" value="HH_MFP_RND"/>
    <property type="match status" value="1"/>
</dbReference>
<evidence type="ECO:0000256" key="2">
    <source>
        <dbReference type="SAM" id="Coils"/>
    </source>
</evidence>
<dbReference type="Gene3D" id="2.40.50.100">
    <property type="match status" value="1"/>
</dbReference>
<gene>
    <name evidence="7" type="ORF">THSYN_18050</name>
</gene>
<dbReference type="InterPro" id="IPR058792">
    <property type="entry name" value="Beta-barrel_RND_2"/>
</dbReference>
<feature type="region of interest" description="Disordered" evidence="3">
    <location>
        <begin position="417"/>
        <end position="441"/>
    </location>
</feature>
<dbReference type="AlphaFoldDB" id="A0A2K8UAP2"/>
<evidence type="ECO:0000259" key="4">
    <source>
        <dbReference type="Pfam" id="PF25876"/>
    </source>
</evidence>
<dbReference type="InterPro" id="IPR058624">
    <property type="entry name" value="MdtA-like_HH"/>
</dbReference>
<feature type="coiled-coil region" evidence="2">
    <location>
        <begin position="128"/>
        <end position="155"/>
    </location>
</feature>
<dbReference type="KEGG" id="tsy:THSYN_18050"/>
<feature type="domain" description="CusB-like beta-barrel" evidence="5">
    <location>
        <begin position="244"/>
        <end position="312"/>
    </location>
</feature>
<evidence type="ECO:0000256" key="1">
    <source>
        <dbReference type="ARBA" id="ARBA00009477"/>
    </source>
</evidence>
<dbReference type="SUPFAM" id="SSF111369">
    <property type="entry name" value="HlyD-like secretion proteins"/>
    <property type="match status" value="1"/>
</dbReference>
<dbReference type="PANTHER" id="PTHR30469">
    <property type="entry name" value="MULTIDRUG RESISTANCE PROTEIN MDTA"/>
    <property type="match status" value="1"/>
</dbReference>
<keyword evidence="2" id="KW-0175">Coiled coil</keyword>
<dbReference type="InterPro" id="IPR058627">
    <property type="entry name" value="MdtA-like_C"/>
</dbReference>
<evidence type="ECO:0000256" key="3">
    <source>
        <dbReference type="SAM" id="MobiDB-lite"/>
    </source>
</evidence>
<dbReference type="Gene3D" id="1.10.287.470">
    <property type="entry name" value="Helix hairpin bin"/>
    <property type="match status" value="1"/>
</dbReference>
<name>A0A2K8UAP2_9GAMM</name>
<dbReference type="InterPro" id="IPR006143">
    <property type="entry name" value="RND_pump_MFP"/>
</dbReference>
<feature type="domain" description="Multidrug resistance protein MdtA-like C-terminal permuted SH3" evidence="6">
    <location>
        <begin position="321"/>
        <end position="381"/>
    </location>
</feature>
<sequence>MPLFGSASARRSSVGGVLLEPSVLSRRAAPVRATSRVRVSVPGALVLAVLLCACRPPEESQAVPEPIRPVRVVTVEELPGGETVTLTGNIQAQNEANLAFRVSGQLIERSVNVGDRVRAGQVVARLDAADARNALNAARANLASAMARLTEARNTVARYEPLMPRGFVPRVQFDRAVEARTAAQAQVDAVRAQVATAENNLSYTNLVADGPGTVTARGAEPGEVVAAGRMVVQLARQGGRDAVFDVPARVKDTAAADDPVAVVLSSDPRVQATGRVREVSPQADPVTRTFRVRVGLASPPDAMRLGSTVTGSVHLGGSSGIAIPAAALTASQGQPAVWVLNPADNRVALRNVDVARYELDRVLVAQGLDVGELVVTAGVQTLRPGQEVRLLGQGGVMAPAAQDKPLPEVPVEIKAEVQPVSEPAPAPPAATRPAARAGARP</sequence>
<feature type="compositionally biased region" description="Low complexity" evidence="3">
    <location>
        <begin position="431"/>
        <end position="441"/>
    </location>
</feature>
<proteinExistence type="inferred from homology"/>
<dbReference type="EMBL" id="CP020370">
    <property type="protein sequence ID" value="AUB82658.1"/>
    <property type="molecule type" value="Genomic_DNA"/>
</dbReference>
<organism evidence="7 8">
    <name type="scientific">Candidatus Thiodictyon syntrophicum</name>
    <dbReference type="NCBI Taxonomy" id="1166950"/>
    <lineage>
        <taxon>Bacteria</taxon>
        <taxon>Pseudomonadati</taxon>
        <taxon>Pseudomonadota</taxon>
        <taxon>Gammaproteobacteria</taxon>
        <taxon>Chromatiales</taxon>
        <taxon>Chromatiaceae</taxon>
        <taxon>Thiodictyon</taxon>
    </lineage>
</organism>